<geneLocation type="mitochondrion" evidence="17"/>
<dbReference type="InterPro" id="IPR050269">
    <property type="entry name" value="ComplexI_Subunit6"/>
</dbReference>
<keyword evidence="12 17" id="KW-0496">Mitochondrion</keyword>
<evidence type="ECO:0000256" key="16">
    <source>
        <dbReference type="SAM" id="Phobius"/>
    </source>
</evidence>
<comment type="similarity">
    <text evidence="2">Belongs to the complex I subunit 6 family.</text>
</comment>
<evidence type="ECO:0000256" key="10">
    <source>
        <dbReference type="ARBA" id="ARBA00022989"/>
    </source>
</evidence>
<evidence type="ECO:0000256" key="9">
    <source>
        <dbReference type="ARBA" id="ARBA00022982"/>
    </source>
</evidence>
<keyword evidence="11" id="KW-0520">NAD</keyword>
<evidence type="ECO:0000256" key="1">
    <source>
        <dbReference type="ARBA" id="ARBA00004225"/>
    </source>
</evidence>
<dbReference type="GO" id="GO:0008137">
    <property type="term" value="F:NADH dehydrogenase (ubiquinone) activity"/>
    <property type="evidence" value="ECO:0007669"/>
    <property type="project" value="UniProtKB-EC"/>
</dbReference>
<comment type="subcellular location">
    <subcellularLocation>
        <location evidence="1">Mitochondrion membrane</location>
        <topology evidence="1">Multi-pass membrane protein</topology>
    </subcellularLocation>
</comment>
<keyword evidence="9" id="KW-0249">Electron transport</keyword>
<evidence type="ECO:0000256" key="15">
    <source>
        <dbReference type="ARBA" id="ARBA00049551"/>
    </source>
</evidence>
<comment type="catalytic activity">
    <reaction evidence="15">
        <text>a ubiquinone + NADH + 5 H(+)(in) = a ubiquinol + NAD(+) + 4 H(+)(out)</text>
        <dbReference type="Rhea" id="RHEA:29091"/>
        <dbReference type="Rhea" id="RHEA-COMP:9565"/>
        <dbReference type="Rhea" id="RHEA-COMP:9566"/>
        <dbReference type="ChEBI" id="CHEBI:15378"/>
        <dbReference type="ChEBI" id="CHEBI:16389"/>
        <dbReference type="ChEBI" id="CHEBI:17976"/>
        <dbReference type="ChEBI" id="CHEBI:57540"/>
        <dbReference type="ChEBI" id="CHEBI:57945"/>
        <dbReference type="EC" id="7.1.1.2"/>
    </reaction>
</comment>
<dbReference type="EC" id="7.1.1.2" evidence="3"/>
<feature type="transmembrane region" description="Helical" evidence="16">
    <location>
        <begin position="138"/>
        <end position="160"/>
    </location>
</feature>
<evidence type="ECO:0000256" key="3">
    <source>
        <dbReference type="ARBA" id="ARBA00012944"/>
    </source>
</evidence>
<evidence type="ECO:0000313" key="17">
    <source>
        <dbReference type="EMBL" id="ASS30634.1"/>
    </source>
</evidence>
<sequence length="177" mass="19991">MVMYSLPLIVLFSFIFMRLVHPLSTGLVLLMQTVLISIVTGLFAKSYWFSYILFLIFLGGMLVLFIYVASLASNEQFKVSSEFFFIFFLALAMSFILIFVDPILMVNKIGDVTSTFMSQYFDVSNSAMSVSAIYNKPSAMFTMFIISYLLLTLFVVVKVMSSSSGPLRLTTYDNTFA</sequence>
<evidence type="ECO:0000256" key="11">
    <source>
        <dbReference type="ARBA" id="ARBA00023027"/>
    </source>
</evidence>
<keyword evidence="13 16" id="KW-0472">Membrane</keyword>
<evidence type="ECO:0000256" key="12">
    <source>
        <dbReference type="ARBA" id="ARBA00023128"/>
    </source>
</evidence>
<evidence type="ECO:0000256" key="14">
    <source>
        <dbReference type="ARBA" id="ARBA00031019"/>
    </source>
</evidence>
<organism evidence="17">
    <name type="scientific">Coenobita rugosus</name>
    <dbReference type="NCBI Taxonomy" id="516887"/>
    <lineage>
        <taxon>Eukaryota</taxon>
        <taxon>Metazoa</taxon>
        <taxon>Ecdysozoa</taxon>
        <taxon>Arthropoda</taxon>
        <taxon>Crustacea</taxon>
        <taxon>Multicrustacea</taxon>
        <taxon>Malacostraca</taxon>
        <taxon>Eumalacostraca</taxon>
        <taxon>Eucarida</taxon>
        <taxon>Decapoda</taxon>
        <taxon>Pleocyemata</taxon>
        <taxon>Anomura</taxon>
        <taxon>Paguroidea</taxon>
        <taxon>Coenobitidae</taxon>
        <taxon>Coenobita</taxon>
    </lineage>
</organism>
<dbReference type="AlphaFoldDB" id="A0A3Q8B211"/>
<proteinExistence type="inferred from homology"/>
<dbReference type="EMBL" id="KY352235">
    <property type="protein sequence ID" value="ASS30634.1"/>
    <property type="molecule type" value="Genomic_DNA"/>
</dbReference>
<evidence type="ECO:0000256" key="4">
    <source>
        <dbReference type="ARBA" id="ARBA00021095"/>
    </source>
</evidence>
<feature type="transmembrane region" description="Helical" evidence="16">
    <location>
        <begin position="46"/>
        <end position="71"/>
    </location>
</feature>
<keyword evidence="10 16" id="KW-1133">Transmembrane helix</keyword>
<evidence type="ECO:0000256" key="5">
    <source>
        <dbReference type="ARBA" id="ARBA00022448"/>
    </source>
</evidence>
<evidence type="ECO:0000256" key="13">
    <source>
        <dbReference type="ARBA" id="ARBA00023136"/>
    </source>
</evidence>
<dbReference type="GO" id="GO:0031966">
    <property type="term" value="C:mitochondrial membrane"/>
    <property type="evidence" value="ECO:0007669"/>
    <property type="project" value="UniProtKB-SubCell"/>
</dbReference>
<reference evidence="17" key="1">
    <citation type="journal article" date="2018" name="Mol. Phylogenet. Evol.">
        <title>ORDER within the chaos: Insights into phylogenetic relationships within the Anomura (Crustacea: Decapoda) from mitochondrial sequences and gene order rearrangements.</title>
        <authorList>
            <person name="Tan M.H."/>
            <person name="Gan H.M."/>
            <person name="Lee Y.P."/>
            <person name="Linton S."/>
            <person name="Grandjean F."/>
            <person name="Bartholomei-Santos M.L."/>
            <person name="Miller A.D."/>
            <person name="Austin C.M."/>
        </authorList>
    </citation>
    <scope>NUCLEOTIDE SEQUENCE</scope>
    <source>
        <strain evidence="17">CR60B</strain>
    </source>
</reference>
<keyword evidence="6" id="KW-0679">Respiratory chain</keyword>
<evidence type="ECO:0000256" key="6">
    <source>
        <dbReference type="ARBA" id="ARBA00022660"/>
    </source>
</evidence>
<protein>
    <recommendedName>
        <fullName evidence="4">NADH-ubiquinone oxidoreductase chain 6</fullName>
        <ecNumber evidence="3">7.1.1.2</ecNumber>
    </recommendedName>
    <alternativeName>
        <fullName evidence="14">NADH dehydrogenase subunit 6</fullName>
    </alternativeName>
</protein>
<gene>
    <name evidence="17" type="primary">nad6</name>
</gene>
<keyword evidence="8" id="KW-1278">Translocase</keyword>
<name>A0A3Q8B211_9EUCA</name>
<evidence type="ECO:0000256" key="2">
    <source>
        <dbReference type="ARBA" id="ARBA00005698"/>
    </source>
</evidence>
<evidence type="ECO:0000256" key="8">
    <source>
        <dbReference type="ARBA" id="ARBA00022967"/>
    </source>
</evidence>
<feature type="transmembrane region" description="Helical" evidence="16">
    <location>
        <begin position="83"/>
        <end position="104"/>
    </location>
</feature>
<keyword evidence="5" id="KW-0813">Transport</keyword>
<dbReference type="PANTHER" id="PTHR11435">
    <property type="entry name" value="NADH UBIQUINONE OXIDOREDUCTASE SUBUNIT ND6"/>
    <property type="match status" value="1"/>
</dbReference>
<accession>A0A3Q8B211</accession>
<evidence type="ECO:0000256" key="7">
    <source>
        <dbReference type="ARBA" id="ARBA00022692"/>
    </source>
</evidence>
<dbReference type="PANTHER" id="PTHR11435:SF1">
    <property type="entry name" value="NADH-UBIQUINONE OXIDOREDUCTASE CHAIN 6"/>
    <property type="match status" value="1"/>
</dbReference>
<keyword evidence="7 16" id="KW-0812">Transmembrane</keyword>